<comment type="caution">
    <text evidence="2">The sequence shown here is derived from an EMBL/GenBank/DDBJ whole genome shotgun (WGS) entry which is preliminary data.</text>
</comment>
<dbReference type="InterPro" id="IPR007278">
    <property type="entry name" value="DUF397"/>
</dbReference>
<protein>
    <submittedName>
        <fullName evidence="2">DUF397 domain-containing protein</fullName>
    </submittedName>
</protein>
<dbReference type="Pfam" id="PF04149">
    <property type="entry name" value="DUF397"/>
    <property type="match status" value="1"/>
</dbReference>
<reference evidence="2 3" key="1">
    <citation type="submission" date="2018-07" db="EMBL/GenBank/DDBJ databases">
        <title>Streptomyces species from bats.</title>
        <authorList>
            <person name="Dunlap C."/>
        </authorList>
    </citation>
    <scope>NUCLEOTIDE SEQUENCE [LARGE SCALE GENOMIC DNA]</scope>
    <source>
        <strain evidence="2 3">AC230</strain>
    </source>
</reference>
<dbReference type="RefSeq" id="WP_114627603.1">
    <property type="nucleotide sequence ID" value="NZ_QQNA01000403.1"/>
</dbReference>
<proteinExistence type="predicted"/>
<evidence type="ECO:0000313" key="3">
    <source>
        <dbReference type="Proteomes" id="UP000253741"/>
    </source>
</evidence>
<keyword evidence="3" id="KW-1185">Reference proteome</keyword>
<name>A0A370AUE1_9ACTN</name>
<evidence type="ECO:0000259" key="1">
    <source>
        <dbReference type="Pfam" id="PF04149"/>
    </source>
</evidence>
<feature type="domain" description="DUF397" evidence="1">
    <location>
        <begin position="10"/>
        <end position="61"/>
    </location>
</feature>
<dbReference type="OrthoDB" id="4570646at2"/>
<dbReference type="AlphaFoldDB" id="A0A370AUE1"/>
<dbReference type="Proteomes" id="UP000253741">
    <property type="component" value="Unassembled WGS sequence"/>
</dbReference>
<accession>A0A370AUE1</accession>
<gene>
    <name evidence="2" type="ORF">DVH02_33505</name>
</gene>
<sequence>MRHNLAEPIWRKSSYSSANGQCLEVCDDFPGTMPVRDSKLPGGPHLVVTADTWSSFVTAVKADGFPTP</sequence>
<organism evidence="2 3">
    <name type="scientific">Streptomyces corynorhini</name>
    <dbReference type="NCBI Taxonomy" id="2282652"/>
    <lineage>
        <taxon>Bacteria</taxon>
        <taxon>Bacillati</taxon>
        <taxon>Actinomycetota</taxon>
        <taxon>Actinomycetes</taxon>
        <taxon>Kitasatosporales</taxon>
        <taxon>Streptomycetaceae</taxon>
        <taxon>Streptomyces</taxon>
    </lineage>
</organism>
<dbReference type="EMBL" id="QQNA01000403">
    <property type="protein sequence ID" value="RDG31294.1"/>
    <property type="molecule type" value="Genomic_DNA"/>
</dbReference>
<evidence type="ECO:0000313" key="2">
    <source>
        <dbReference type="EMBL" id="RDG31294.1"/>
    </source>
</evidence>